<protein>
    <submittedName>
        <fullName evidence="1">Uncharacterized protein</fullName>
    </submittedName>
</protein>
<sequence length="602" mass="66257">MENTRTEQRDLRELWSAARETLAAAQEQAAAAKECTARGALPDGAMVRSLVEALQRYAAQYQALQEAGVPLQGNAQEVEEFLDACEKRRLEARVQAYFGLNAKDAQVQEALEASKHALARLCSAPQTASASVLNPFALAADSVRNGLRPLSEADFEAIEAAMGKSIARAVDNGSLFWQENAVVALGRKEPREAPIPAIEPIQEPAPWDALEGYVAGASVSFVGQVEAAPSRQELQRFLHEEKAAAQLLCRLAHEKMLPCPRQEEASLWQAWECLRAAGYAMLANLNGMVAGQYCLLTGKGWACWRDDELRGELVGEAYYNDLPAFMRLDSAQCTALLAVRTAMICAYCAARGLEYELAWPGHAEFPYAVLHLEGYAVCAGVFARGDETRDLACLRACAAADGARLIVLVATVADIARVHAALQLPAEEDERLWFAVWSENGMYAGNGETVDAPDAFCAASTAPQVLFPRTPMKFPLKLPPKQEFICFLWSCADTFSFLLKQFCQAPFFREKDMFASIRSPQELVGKGRDALEREGYLCTYSYCGEMYCCAGPLLKECLQNSQYVAILKRWYPQARIPNTLAVVGQQNMSIAILDQYILRQKA</sequence>
<evidence type="ECO:0000313" key="2">
    <source>
        <dbReference type="Proteomes" id="UP000886884"/>
    </source>
</evidence>
<proteinExistence type="predicted"/>
<gene>
    <name evidence="1" type="ORF">IAA64_06335</name>
</gene>
<name>A0A9D1TCX4_9FIRM</name>
<evidence type="ECO:0000313" key="1">
    <source>
        <dbReference type="EMBL" id="HIV27568.1"/>
    </source>
</evidence>
<dbReference type="EMBL" id="DVOT01000117">
    <property type="protein sequence ID" value="HIV27568.1"/>
    <property type="molecule type" value="Genomic_DNA"/>
</dbReference>
<dbReference type="AlphaFoldDB" id="A0A9D1TCX4"/>
<organism evidence="1 2">
    <name type="scientific">Candidatus Ornithocaccomicrobium faecavium</name>
    <dbReference type="NCBI Taxonomy" id="2840890"/>
    <lineage>
        <taxon>Bacteria</taxon>
        <taxon>Bacillati</taxon>
        <taxon>Bacillota</taxon>
        <taxon>Clostridia</taxon>
        <taxon>Candidatus Ornithocaccomicrobium</taxon>
    </lineage>
</organism>
<reference evidence="1" key="2">
    <citation type="journal article" date="2021" name="PeerJ">
        <title>Extensive microbial diversity within the chicken gut microbiome revealed by metagenomics and culture.</title>
        <authorList>
            <person name="Gilroy R."/>
            <person name="Ravi A."/>
            <person name="Getino M."/>
            <person name="Pursley I."/>
            <person name="Horton D.L."/>
            <person name="Alikhan N.F."/>
            <person name="Baker D."/>
            <person name="Gharbi K."/>
            <person name="Hall N."/>
            <person name="Watson M."/>
            <person name="Adriaenssens E.M."/>
            <person name="Foster-Nyarko E."/>
            <person name="Jarju S."/>
            <person name="Secka A."/>
            <person name="Antonio M."/>
            <person name="Oren A."/>
            <person name="Chaudhuri R.R."/>
            <person name="La Ragione R."/>
            <person name="Hildebrand F."/>
            <person name="Pallen M.J."/>
        </authorList>
    </citation>
    <scope>NUCLEOTIDE SEQUENCE</scope>
    <source>
        <strain evidence="1">CHK183-6373</strain>
    </source>
</reference>
<reference evidence="1" key="1">
    <citation type="submission" date="2020-10" db="EMBL/GenBank/DDBJ databases">
        <authorList>
            <person name="Gilroy R."/>
        </authorList>
    </citation>
    <scope>NUCLEOTIDE SEQUENCE</scope>
    <source>
        <strain evidence="1">CHK183-6373</strain>
    </source>
</reference>
<dbReference type="Proteomes" id="UP000886884">
    <property type="component" value="Unassembled WGS sequence"/>
</dbReference>
<accession>A0A9D1TCX4</accession>
<comment type="caution">
    <text evidence="1">The sequence shown here is derived from an EMBL/GenBank/DDBJ whole genome shotgun (WGS) entry which is preliminary data.</text>
</comment>